<reference evidence="2" key="1">
    <citation type="journal article" date="2019" name="Int. J. Syst. Evol. Microbiol.">
        <title>The Global Catalogue of Microorganisms (GCM) 10K type strain sequencing project: providing services to taxonomists for standard genome sequencing and annotation.</title>
        <authorList>
            <consortium name="The Broad Institute Genomics Platform"/>
            <consortium name="The Broad Institute Genome Sequencing Center for Infectious Disease"/>
            <person name="Wu L."/>
            <person name="Ma J."/>
        </authorList>
    </citation>
    <scope>NUCLEOTIDE SEQUENCE [LARGE SCALE GENOMIC DNA]</scope>
    <source>
        <strain evidence="2">KCTC 42644</strain>
    </source>
</reference>
<name>A0ABV7X5E9_9SPHN</name>
<organism evidence="1 2">
    <name type="scientific">Sphingoaurantiacus capsulatus</name>
    <dbReference type="NCBI Taxonomy" id="1771310"/>
    <lineage>
        <taxon>Bacteria</taxon>
        <taxon>Pseudomonadati</taxon>
        <taxon>Pseudomonadota</taxon>
        <taxon>Alphaproteobacteria</taxon>
        <taxon>Sphingomonadales</taxon>
        <taxon>Sphingosinicellaceae</taxon>
        <taxon>Sphingoaurantiacus</taxon>
    </lineage>
</organism>
<sequence>MKMLYFGADIGKLRGSRLKTANSSFIYGKNATLNGLRQPPNWLNRENHMIHDWKYFSDQLARKTALVLNTGL</sequence>
<dbReference type="EMBL" id="JBHRXV010000001">
    <property type="protein sequence ID" value="MFC3710973.1"/>
    <property type="molecule type" value="Genomic_DNA"/>
</dbReference>
<accession>A0ABV7X5E9</accession>
<evidence type="ECO:0000313" key="2">
    <source>
        <dbReference type="Proteomes" id="UP001595615"/>
    </source>
</evidence>
<comment type="caution">
    <text evidence="1">The sequence shown here is derived from an EMBL/GenBank/DDBJ whole genome shotgun (WGS) entry which is preliminary data.</text>
</comment>
<gene>
    <name evidence="1" type="ORF">ACFOMD_00200</name>
</gene>
<proteinExistence type="predicted"/>
<keyword evidence="2" id="KW-1185">Reference proteome</keyword>
<evidence type="ECO:0000313" key="1">
    <source>
        <dbReference type="EMBL" id="MFC3710973.1"/>
    </source>
</evidence>
<protein>
    <submittedName>
        <fullName evidence="1">Uncharacterized protein</fullName>
    </submittedName>
</protein>
<dbReference type="Proteomes" id="UP001595615">
    <property type="component" value="Unassembled WGS sequence"/>
</dbReference>
<dbReference type="RefSeq" id="WP_380854998.1">
    <property type="nucleotide sequence ID" value="NZ_JBHRXV010000001.1"/>
</dbReference>